<reference evidence="1" key="1">
    <citation type="submission" date="2012-03" db="EMBL/GenBank/DDBJ databases">
        <title>Functional metagenomics reveals considerable lignocellulase gene clusters in the gut microbiome of a wood-feeding higher termite.</title>
        <authorList>
            <person name="Liu N."/>
        </authorList>
    </citation>
    <scope>NUCLEOTIDE SEQUENCE</scope>
</reference>
<name>A0A806KH10_9BACT</name>
<sequence>MDPALVVVLSEHLSQIAKEPENLPHSENISQSEAAWLMAQNDFLDLEQKFNALLYEWQAKWQQRFEIEGTASVVAEGAREIRKIKHSKEREKQARDLYSKTVHLMIDDVEKYIVSLNNRIDFLQENVRNAWYKSCSGNSWSKILPAIENSFQSYEDAFFYSKREQFFESQKDSAPIARQEFLRSIMANDNCDLILNFYFSKILRRVSKISSELCRFYSKKWTLYARGFSCRQNLLPLG</sequence>
<proteinExistence type="predicted"/>
<dbReference type="AlphaFoldDB" id="A0A806KH10"/>
<dbReference type="EMBL" id="JQ844260">
    <property type="protein sequence ID" value="AGS53915.1"/>
    <property type="molecule type" value="Genomic_DNA"/>
</dbReference>
<organism evidence="1">
    <name type="scientific">uncultured bacterium contig00078</name>
    <dbReference type="NCBI Taxonomy" id="1181556"/>
    <lineage>
        <taxon>Bacteria</taxon>
        <taxon>environmental samples</taxon>
    </lineage>
</organism>
<accession>A0A806KH10</accession>
<protein>
    <submittedName>
        <fullName evidence="1">Uncharacterized protein</fullName>
    </submittedName>
</protein>
<evidence type="ECO:0000313" key="1">
    <source>
        <dbReference type="EMBL" id="AGS53915.1"/>
    </source>
</evidence>